<name>A0ABV2QQD9_9MICO</name>
<keyword evidence="2" id="KW-1185">Reference proteome</keyword>
<protein>
    <submittedName>
        <fullName evidence="1">Pimeloyl-ACP methyl ester carboxylesterase</fullName>
    </submittedName>
</protein>
<dbReference type="InterPro" id="IPR029058">
    <property type="entry name" value="AB_hydrolase_fold"/>
</dbReference>
<dbReference type="SUPFAM" id="SSF53474">
    <property type="entry name" value="alpha/beta-Hydrolases"/>
    <property type="match status" value="1"/>
</dbReference>
<dbReference type="PANTHER" id="PTHR37946">
    <property type="entry name" value="SLL1969 PROTEIN"/>
    <property type="match status" value="1"/>
</dbReference>
<dbReference type="EMBL" id="JBEPSJ010000003">
    <property type="protein sequence ID" value="MET4583165.1"/>
    <property type="molecule type" value="Genomic_DNA"/>
</dbReference>
<sequence>MTRAAGVLRKLAWWAADYAYAAIWQLRSFANRTDPATFQTGVGTPIVVIPGIWESWKFMQPLITSLHDRGHPVHVVQLLRHNGRPVVDAAGHVDDYLEQHALDDVLLVAHSKGGLIGKYVMVNGRSAPRLRGMVAVAAPFNGSFYARFMVLPSLRIFSPRNMVIRALTQDLRANSRIVSVFGQFDPHIPGGSRLDGAKNVRLDTGGHFRVLAHPRVIAEIAQMAERP</sequence>
<comment type="caution">
    <text evidence="1">The sequence shown here is derived from an EMBL/GenBank/DDBJ whole genome shotgun (WGS) entry which is preliminary data.</text>
</comment>
<dbReference type="Proteomes" id="UP001549257">
    <property type="component" value="Unassembled WGS sequence"/>
</dbReference>
<gene>
    <name evidence="1" type="ORF">ABIE21_002684</name>
</gene>
<evidence type="ECO:0000313" key="1">
    <source>
        <dbReference type="EMBL" id="MET4583165.1"/>
    </source>
</evidence>
<evidence type="ECO:0000313" key="2">
    <source>
        <dbReference type="Proteomes" id="UP001549257"/>
    </source>
</evidence>
<reference evidence="1 2" key="1">
    <citation type="submission" date="2024-06" db="EMBL/GenBank/DDBJ databases">
        <title>Sorghum-associated microbial communities from plants grown in Nebraska, USA.</title>
        <authorList>
            <person name="Schachtman D."/>
        </authorList>
    </citation>
    <scope>NUCLEOTIDE SEQUENCE [LARGE SCALE GENOMIC DNA]</scope>
    <source>
        <strain evidence="1 2">2857</strain>
    </source>
</reference>
<dbReference type="PANTHER" id="PTHR37946:SF1">
    <property type="entry name" value="SLL1969 PROTEIN"/>
    <property type="match status" value="1"/>
</dbReference>
<dbReference type="Gene3D" id="3.40.50.1820">
    <property type="entry name" value="alpha/beta hydrolase"/>
    <property type="match status" value="1"/>
</dbReference>
<dbReference type="RefSeq" id="WP_354025333.1">
    <property type="nucleotide sequence ID" value="NZ_JBEPSJ010000003.1"/>
</dbReference>
<proteinExistence type="predicted"/>
<accession>A0ABV2QQD9</accession>
<organism evidence="1 2">
    <name type="scientific">Conyzicola nivalis</name>
    <dbReference type="NCBI Taxonomy" id="1477021"/>
    <lineage>
        <taxon>Bacteria</taxon>
        <taxon>Bacillati</taxon>
        <taxon>Actinomycetota</taxon>
        <taxon>Actinomycetes</taxon>
        <taxon>Micrococcales</taxon>
        <taxon>Microbacteriaceae</taxon>
        <taxon>Conyzicola</taxon>
    </lineage>
</organism>